<gene>
    <name evidence="4" type="ORF">CBOVIS_LOCUS3472</name>
</gene>
<dbReference type="SMART" id="SM00513">
    <property type="entry name" value="SAP"/>
    <property type="match status" value="1"/>
</dbReference>
<evidence type="ECO:0000259" key="3">
    <source>
        <dbReference type="PROSITE" id="PS50800"/>
    </source>
</evidence>
<feature type="domain" description="SAP" evidence="3">
    <location>
        <begin position="164"/>
        <end position="198"/>
    </location>
</feature>
<feature type="compositionally biased region" description="Low complexity" evidence="2">
    <location>
        <begin position="1003"/>
        <end position="1019"/>
    </location>
</feature>
<dbReference type="OrthoDB" id="197676at2759"/>
<dbReference type="Gene3D" id="1.10.720.30">
    <property type="entry name" value="SAP domain"/>
    <property type="match status" value="1"/>
</dbReference>
<keyword evidence="1" id="KW-0175">Coiled coil</keyword>
<dbReference type="InterPro" id="IPR036361">
    <property type="entry name" value="SAP_dom_sf"/>
</dbReference>
<feature type="compositionally biased region" description="Polar residues" evidence="2">
    <location>
        <begin position="676"/>
        <end position="694"/>
    </location>
</feature>
<feature type="coiled-coil region" evidence="1">
    <location>
        <begin position="523"/>
        <end position="580"/>
    </location>
</feature>
<feature type="region of interest" description="Disordered" evidence="2">
    <location>
        <begin position="666"/>
        <end position="719"/>
    </location>
</feature>
<feature type="region of interest" description="Disordered" evidence="2">
    <location>
        <begin position="919"/>
        <end position="954"/>
    </location>
</feature>
<reference evidence="4 5" key="1">
    <citation type="submission" date="2020-04" db="EMBL/GenBank/DDBJ databases">
        <authorList>
            <person name="Laetsch R D."/>
            <person name="Stevens L."/>
            <person name="Kumar S."/>
            <person name="Blaxter L. M."/>
        </authorList>
    </citation>
    <scope>NUCLEOTIDE SEQUENCE [LARGE SCALE GENOMIC DNA]</scope>
</reference>
<feature type="region of interest" description="Disordered" evidence="2">
    <location>
        <begin position="310"/>
        <end position="331"/>
    </location>
</feature>
<dbReference type="InterPro" id="IPR003034">
    <property type="entry name" value="SAP_dom"/>
</dbReference>
<evidence type="ECO:0000256" key="1">
    <source>
        <dbReference type="SAM" id="Coils"/>
    </source>
</evidence>
<dbReference type="SUPFAM" id="SSF68906">
    <property type="entry name" value="SAP domain"/>
    <property type="match status" value="1"/>
</dbReference>
<feature type="compositionally biased region" description="Low complexity" evidence="2">
    <location>
        <begin position="938"/>
        <end position="954"/>
    </location>
</feature>
<dbReference type="Proteomes" id="UP000494206">
    <property type="component" value="Unassembled WGS sequence"/>
</dbReference>
<dbReference type="PANTHER" id="PTHR22793:SF12">
    <property type="entry name" value="MYOCARDIN-RELATED TRANSCRIPTION FACTOR, ISOFORM H"/>
    <property type="match status" value="1"/>
</dbReference>
<name>A0A8S1EK38_9PELO</name>
<feature type="compositionally biased region" description="Polar residues" evidence="2">
    <location>
        <begin position="1020"/>
        <end position="1034"/>
    </location>
</feature>
<evidence type="ECO:0000313" key="4">
    <source>
        <dbReference type="EMBL" id="CAB3400560.1"/>
    </source>
</evidence>
<dbReference type="PROSITE" id="PS50800">
    <property type="entry name" value="SAP"/>
    <property type="match status" value="1"/>
</dbReference>
<dbReference type="GO" id="GO:0005634">
    <property type="term" value="C:nucleus"/>
    <property type="evidence" value="ECO:0007669"/>
    <property type="project" value="TreeGrafter"/>
</dbReference>
<evidence type="ECO:0000256" key="2">
    <source>
        <dbReference type="SAM" id="MobiDB-lite"/>
    </source>
</evidence>
<dbReference type="EMBL" id="CADEPM010000002">
    <property type="protein sequence ID" value="CAB3400560.1"/>
    <property type="molecule type" value="Genomic_DNA"/>
</dbReference>
<feature type="compositionally biased region" description="Polar residues" evidence="2">
    <location>
        <begin position="919"/>
        <end position="931"/>
    </location>
</feature>
<feature type="region of interest" description="Disordered" evidence="2">
    <location>
        <begin position="990"/>
        <end position="1046"/>
    </location>
</feature>
<feature type="region of interest" description="Disordered" evidence="2">
    <location>
        <begin position="1228"/>
        <end position="1261"/>
    </location>
</feature>
<feature type="compositionally biased region" description="Polar residues" evidence="2">
    <location>
        <begin position="990"/>
        <end position="1002"/>
    </location>
</feature>
<accession>A0A8S1EK38</accession>
<proteinExistence type="predicted"/>
<sequence length="1282" mass="142690">MDVLNQATTTAIPSGPTKTCYEIEPISTNYCQQPQHQQNKQQTVPQESQNQQQQQQTEQPPQPQQQQQLQQTVVTQTAQSQPQTHSYTTAYKVVSYVERNQPSTIDPSCGRIFNEQESSINSTCNEVIELQRIQRSPPQQVQPQTLHQQQQLHLQNTTTTGRLLSDLKVQELKHQCKLRSLPVSGAKPQLIERLRPYQQEIMDARAASQISFETFDASSTTTSADEFFVSSSTTSIDTLDTHSPIHDALEKSLSSMSSSNAISNYLKQTVNEPIKIQMQSTSNPNPKIVQLVDSNGKVLGMATVQYPTSIQGTMPTTPDNKTFTTPNSTAQQPMNYGAVAGPPPSQFIQKTDNIFRFSQLGSGGQFTVVNNTDFSVEEPIFDTQTSGIANQRPIIHVVGDETQQNQQNSCGNLGILPQKNCEQSITYKSTASQYKTFQNETSVTTNANITNSSANNNTTYQIIPQKTMLQDSPCAGDQAGKSPNMPGVEHMSFNGEISAIDETSGAPLLDSNDTQNLLSPDTLQIHEEMLRDQQQQIANVMKLLASNQKILKDQQELILAAKKQQQKIRQDQNKQTLEQQSAVNTPEIHNMNKQHIQQFLTHKAQQTQLSQIVDEHNRLHKTETRLVEELHVGTAVEDIVRLIKQDARTALLIVSLLHKYRMERDNQQKRKLHSSIIVSGQRIGNSNVTSNKSGSQKRKDNEQKSDAPPAKLTKKNSAGNAAINSIARANRSSNMTSNVIMNVNNTSMSSNITSTMIQSNASYNSNANSNCNANINSNFNPNVSANLNTNTNSNINSTITSIANNMLKPPSQITTVNALNLGQDLTSNTNSNMDTKNGINANQLVNQNSNVNMEKIVGANPNDRFTQNVGNHLKANLNNLQANQSQNDDIEIIHHTKNINSTSVSNRGTDVTSSYVLAGSANNTSNQNSGYPSKHGNQIDSTDNSNQSSNQSSVQIVTLSSNMAPDNRINFTTPQTICDSPANTQCSLSPEQLSNISPDLNLNHQNANSNHVVSNNSGNTEKVLSNTNVSSTKDVPSPTDKKSREDVDMEEIFKTVIEDASRSSLKNFGKKESRSHHHQIHHHYQQHHHYNKERHGNVADNSMPLPKHNPATDNHQTVQKKPVVMNESFHFQAERNMQTECMSNSVTMYQQNGYIEMKMPIETTSPLMPQNPHQRHELDINFFDTEPYPNIDEMVANMSENDDIKINLDSDELATILGDDWLDTANRNIDNQGQYDPQSPNSRMKNNQDTLYPGNSSMSNQQNMDWFDQMIQNHDSMNCSFD</sequence>
<evidence type="ECO:0000313" key="5">
    <source>
        <dbReference type="Proteomes" id="UP000494206"/>
    </source>
</evidence>
<protein>
    <recommendedName>
        <fullName evidence="3">SAP domain-containing protein</fullName>
    </recommendedName>
</protein>
<dbReference type="Pfam" id="PF02037">
    <property type="entry name" value="SAP"/>
    <property type="match status" value="1"/>
</dbReference>
<comment type="caution">
    <text evidence="4">The sequence shown here is derived from an EMBL/GenBank/DDBJ whole genome shotgun (WGS) entry which is preliminary data.</text>
</comment>
<dbReference type="InterPro" id="IPR043451">
    <property type="entry name" value="Myocardin-like"/>
</dbReference>
<organism evidence="4 5">
    <name type="scientific">Caenorhabditis bovis</name>
    <dbReference type="NCBI Taxonomy" id="2654633"/>
    <lineage>
        <taxon>Eukaryota</taxon>
        <taxon>Metazoa</taxon>
        <taxon>Ecdysozoa</taxon>
        <taxon>Nematoda</taxon>
        <taxon>Chromadorea</taxon>
        <taxon>Rhabditida</taxon>
        <taxon>Rhabditina</taxon>
        <taxon>Rhabditomorpha</taxon>
        <taxon>Rhabditoidea</taxon>
        <taxon>Rhabditidae</taxon>
        <taxon>Peloderinae</taxon>
        <taxon>Caenorhabditis</taxon>
    </lineage>
</organism>
<dbReference type="GO" id="GO:0045944">
    <property type="term" value="P:positive regulation of transcription by RNA polymerase II"/>
    <property type="evidence" value="ECO:0007669"/>
    <property type="project" value="TreeGrafter"/>
</dbReference>
<dbReference type="GO" id="GO:0003713">
    <property type="term" value="F:transcription coactivator activity"/>
    <property type="evidence" value="ECO:0007669"/>
    <property type="project" value="TreeGrafter"/>
</dbReference>
<feature type="region of interest" description="Disordered" evidence="2">
    <location>
        <begin position="32"/>
        <end position="82"/>
    </location>
</feature>
<keyword evidence="5" id="KW-1185">Reference proteome</keyword>
<dbReference type="PANTHER" id="PTHR22793">
    <property type="entry name" value="MYOCARDIN-RELATED TRANSCRIPTION FACTOR-RELATED"/>
    <property type="match status" value="1"/>
</dbReference>